<proteinExistence type="predicted"/>
<dbReference type="InterPro" id="IPR016890">
    <property type="entry name" value="UCP028520"/>
</dbReference>
<dbReference type="RefSeq" id="WP_054782936.1">
    <property type="nucleotide sequence ID" value="NZ_FPBD01000003.1"/>
</dbReference>
<dbReference type="InterPro" id="IPR016181">
    <property type="entry name" value="Acyl_CoA_acyltransferase"/>
</dbReference>
<protein>
    <recommendedName>
        <fullName evidence="3">N-acetyltransferase domain-containing protein</fullName>
    </recommendedName>
</protein>
<dbReference type="Gene3D" id="3.40.630.30">
    <property type="match status" value="1"/>
</dbReference>
<dbReference type="SUPFAM" id="SSF55729">
    <property type="entry name" value="Acyl-CoA N-acyltransferases (Nat)"/>
    <property type="match status" value="1"/>
</dbReference>
<name>A0A1I7B2R1_9HYPH</name>
<keyword evidence="1" id="KW-0808">Transferase</keyword>
<dbReference type="InterPro" id="IPR000182">
    <property type="entry name" value="GNAT_dom"/>
</dbReference>
<evidence type="ECO:0000256" key="1">
    <source>
        <dbReference type="ARBA" id="ARBA00022679"/>
    </source>
</evidence>
<evidence type="ECO:0000259" key="3">
    <source>
        <dbReference type="PROSITE" id="PS51186"/>
    </source>
</evidence>
<dbReference type="GO" id="GO:0016747">
    <property type="term" value="F:acyltransferase activity, transferring groups other than amino-acyl groups"/>
    <property type="evidence" value="ECO:0007669"/>
    <property type="project" value="InterPro"/>
</dbReference>
<dbReference type="PANTHER" id="PTHR43877">
    <property type="entry name" value="AMINOALKYLPHOSPHONATE N-ACETYLTRANSFERASE-RELATED-RELATED"/>
    <property type="match status" value="1"/>
</dbReference>
<dbReference type="InterPro" id="IPR050832">
    <property type="entry name" value="Bact_Acetyltransf"/>
</dbReference>
<evidence type="ECO:0000256" key="2">
    <source>
        <dbReference type="ARBA" id="ARBA00023315"/>
    </source>
</evidence>
<reference evidence="5" key="1">
    <citation type="submission" date="2016-10" db="EMBL/GenBank/DDBJ databases">
        <authorList>
            <person name="Varghese N."/>
            <person name="Submissions S."/>
        </authorList>
    </citation>
    <scope>NUCLEOTIDE SEQUENCE [LARGE SCALE GENOMIC DNA]</scope>
    <source>
        <strain evidence="5">DSM 17465</strain>
    </source>
</reference>
<organism evidence="4 5">
    <name type="scientific">Pseudovibrio denitrificans</name>
    <dbReference type="NCBI Taxonomy" id="258256"/>
    <lineage>
        <taxon>Bacteria</taxon>
        <taxon>Pseudomonadati</taxon>
        <taxon>Pseudomonadota</taxon>
        <taxon>Alphaproteobacteria</taxon>
        <taxon>Hyphomicrobiales</taxon>
        <taxon>Stappiaceae</taxon>
        <taxon>Pseudovibrio</taxon>
    </lineage>
</organism>
<keyword evidence="5" id="KW-1185">Reference proteome</keyword>
<dbReference type="Pfam" id="PF13673">
    <property type="entry name" value="Acetyltransf_10"/>
    <property type="match status" value="1"/>
</dbReference>
<dbReference type="AlphaFoldDB" id="A0A1I7B2R1"/>
<evidence type="ECO:0000313" key="5">
    <source>
        <dbReference type="Proteomes" id="UP000183371"/>
    </source>
</evidence>
<dbReference type="CDD" id="cd04301">
    <property type="entry name" value="NAT_SF"/>
    <property type="match status" value="1"/>
</dbReference>
<sequence length="159" mass="17883">MFAIRSFIADDLTWAHALNEEHAVELSSLTQDGFAELIEKATYVKVADNDAGLLITYDQDGVYSSINFRWFCEHYDNFLYVDRIVISKIARGQGIARKLYDDLFQFAKAKGYERVVCEVNSDPPNPASDAFHASLGFKVVGKAELEGKGKTVQYMEKAL</sequence>
<keyword evidence="2" id="KW-0012">Acyltransferase</keyword>
<dbReference type="EMBL" id="FPBD01000003">
    <property type="protein sequence ID" value="SFT81477.1"/>
    <property type="molecule type" value="Genomic_DNA"/>
</dbReference>
<feature type="domain" description="N-acetyltransferase" evidence="3">
    <location>
        <begin position="2"/>
        <end position="159"/>
    </location>
</feature>
<accession>A0A1I7B2R1</accession>
<dbReference type="PROSITE" id="PS51186">
    <property type="entry name" value="GNAT"/>
    <property type="match status" value="1"/>
</dbReference>
<gene>
    <name evidence="4" type="ORF">SAMN05444141_103578</name>
</gene>
<evidence type="ECO:0000313" key="4">
    <source>
        <dbReference type="EMBL" id="SFT81477.1"/>
    </source>
</evidence>
<dbReference type="Proteomes" id="UP000183371">
    <property type="component" value="Unassembled WGS sequence"/>
</dbReference>
<dbReference type="PANTHER" id="PTHR43877:SF2">
    <property type="entry name" value="AMINOALKYLPHOSPHONATE N-ACETYLTRANSFERASE-RELATED"/>
    <property type="match status" value="1"/>
</dbReference>
<dbReference type="PIRSF" id="PIRSF028520">
    <property type="entry name" value="UCP028520"/>
    <property type="match status" value="1"/>
</dbReference>